<reference evidence="8 10" key="1">
    <citation type="submission" date="2015-04" db="EMBL/GenBank/DDBJ databases">
        <title>The draft genome sequence of Roseovarius indicus B108T.</title>
        <authorList>
            <person name="Li G."/>
            <person name="Lai Q."/>
            <person name="Shao Z."/>
            <person name="Yan P."/>
        </authorList>
    </citation>
    <scope>NUCLEOTIDE SEQUENCE [LARGE SCALE GENOMIC DNA]</scope>
    <source>
        <strain evidence="8 10">B108</strain>
    </source>
</reference>
<evidence type="ECO:0000313" key="9">
    <source>
        <dbReference type="EMBL" id="QEW25588.1"/>
    </source>
</evidence>
<dbReference type="Proteomes" id="UP000051401">
    <property type="component" value="Unassembled WGS sequence"/>
</dbReference>
<gene>
    <name evidence="9" type="primary">flgD_1</name>
    <name evidence="9" type="ORF">RIdsm_01375</name>
    <name evidence="8" type="ORF">XM52_07220</name>
</gene>
<feature type="region of interest" description="Disordered" evidence="6">
    <location>
        <begin position="1"/>
        <end position="21"/>
    </location>
</feature>
<keyword evidence="3 5" id="KW-1005">Bacterial flagellum biogenesis</keyword>
<dbReference type="EMBL" id="CP031598">
    <property type="protein sequence ID" value="QEW25588.1"/>
    <property type="molecule type" value="Genomic_DNA"/>
</dbReference>
<dbReference type="GO" id="GO:0044781">
    <property type="term" value="P:bacterial-type flagellum organization"/>
    <property type="evidence" value="ECO:0007669"/>
    <property type="project" value="UniProtKB-UniRule"/>
</dbReference>
<sequence length="223" mass="23846">MDTLTSVSNLNRAGTTSNGAQSLSQLSDDYTQFLSLLTAQISNQDPLSPMDSTQFVAQLAQMSQVEQAVQTNLNLENLRADLGAYAVASGSQLIGQTVSVASNTVMLEDGQTDTYYRLGGEAAKVTAEIQDPLGRVIRTLSGLSGEANTHNPLTWDGRDDYGNPVLNGRYTVTITALDAEDKPLPGLVFRDAEIKEVMIDSGQMFFDVGGDEIVGHGSILAIR</sequence>
<dbReference type="AlphaFoldDB" id="A0A0T5PCE8"/>
<reference evidence="9 11" key="2">
    <citation type="submission" date="2018-08" db="EMBL/GenBank/DDBJ databases">
        <title>Genetic Globetrotter - A new plasmid hitch-hiking vast phylogenetic and geographic distances.</title>
        <authorList>
            <person name="Vollmers J."/>
            <person name="Petersen J."/>
        </authorList>
    </citation>
    <scope>NUCLEOTIDE SEQUENCE [LARGE SCALE GENOMIC DNA]</scope>
    <source>
        <strain evidence="9 11">DSM 26383</strain>
    </source>
</reference>
<proteinExistence type="inferred from homology"/>
<dbReference type="Gene3D" id="2.60.40.4070">
    <property type="match status" value="1"/>
</dbReference>
<evidence type="ECO:0000256" key="3">
    <source>
        <dbReference type="ARBA" id="ARBA00022795"/>
    </source>
</evidence>
<evidence type="ECO:0000256" key="1">
    <source>
        <dbReference type="ARBA" id="ARBA00010577"/>
    </source>
</evidence>
<evidence type="ECO:0000256" key="4">
    <source>
        <dbReference type="ARBA" id="ARBA00024746"/>
    </source>
</evidence>
<name>A0A0T5PCE8_9RHOB</name>
<dbReference type="Gene3D" id="2.30.30.910">
    <property type="match status" value="1"/>
</dbReference>
<dbReference type="STRING" id="540747.SAMN04488031_104171"/>
<evidence type="ECO:0000256" key="5">
    <source>
        <dbReference type="RuleBase" id="RU362076"/>
    </source>
</evidence>
<protein>
    <recommendedName>
        <fullName evidence="2 5">Basal-body rod modification protein FlgD</fullName>
    </recommendedName>
</protein>
<accession>A0A0T5PCE8</accession>
<dbReference type="Proteomes" id="UP000325785">
    <property type="component" value="Chromosome"/>
</dbReference>
<feature type="domain" description="FlgD/Vpr Ig-like" evidence="7">
    <location>
        <begin position="103"/>
        <end position="178"/>
    </location>
</feature>
<dbReference type="KEGG" id="rid:RIdsm_01375"/>
<dbReference type="Pfam" id="PF03963">
    <property type="entry name" value="FlgD"/>
    <property type="match status" value="1"/>
</dbReference>
<evidence type="ECO:0000313" key="11">
    <source>
        <dbReference type="Proteomes" id="UP000325785"/>
    </source>
</evidence>
<evidence type="ECO:0000313" key="10">
    <source>
        <dbReference type="Proteomes" id="UP000051401"/>
    </source>
</evidence>
<comment type="function">
    <text evidence="4 5">Required for flagellar hook formation. May act as a scaffolding protein.</text>
</comment>
<organism evidence="8 10">
    <name type="scientific">Roseovarius indicus</name>
    <dbReference type="NCBI Taxonomy" id="540747"/>
    <lineage>
        <taxon>Bacteria</taxon>
        <taxon>Pseudomonadati</taxon>
        <taxon>Pseudomonadota</taxon>
        <taxon>Alphaproteobacteria</taxon>
        <taxon>Rhodobacterales</taxon>
        <taxon>Roseobacteraceae</taxon>
        <taxon>Roseovarius</taxon>
    </lineage>
</organism>
<evidence type="ECO:0000256" key="2">
    <source>
        <dbReference type="ARBA" id="ARBA00016013"/>
    </source>
</evidence>
<dbReference type="InterPro" id="IPR005648">
    <property type="entry name" value="FlgD"/>
</dbReference>
<evidence type="ECO:0000259" key="7">
    <source>
        <dbReference type="Pfam" id="PF13860"/>
    </source>
</evidence>
<dbReference type="RefSeq" id="WP_057814775.1">
    <property type="nucleotide sequence ID" value="NZ_CP031598.1"/>
</dbReference>
<keyword evidence="10" id="KW-1185">Reference proteome</keyword>
<comment type="similarity">
    <text evidence="1 5">Belongs to the FlgD family.</text>
</comment>
<dbReference type="Pfam" id="PF13860">
    <property type="entry name" value="FlgD_ig"/>
    <property type="match status" value="1"/>
</dbReference>
<dbReference type="EMBL" id="LAXI01000003">
    <property type="protein sequence ID" value="KRS18574.1"/>
    <property type="molecule type" value="Genomic_DNA"/>
</dbReference>
<evidence type="ECO:0000256" key="6">
    <source>
        <dbReference type="SAM" id="MobiDB-lite"/>
    </source>
</evidence>
<dbReference type="OrthoDB" id="9785233at2"/>
<dbReference type="InterPro" id="IPR025965">
    <property type="entry name" value="FlgD/Vpr_Ig-like"/>
</dbReference>
<dbReference type="PATRIC" id="fig|540747.5.peg.3806"/>
<evidence type="ECO:0000313" key="8">
    <source>
        <dbReference type="EMBL" id="KRS18574.1"/>
    </source>
</evidence>